<evidence type="ECO:0000313" key="3">
    <source>
        <dbReference type="Proteomes" id="UP000294360"/>
    </source>
</evidence>
<feature type="compositionally biased region" description="Low complexity" evidence="1">
    <location>
        <begin position="63"/>
        <end position="77"/>
    </location>
</feature>
<dbReference type="Proteomes" id="UP000294360">
    <property type="component" value="Chromosome"/>
</dbReference>
<gene>
    <name evidence="2" type="ORF">MTUNDRAET4_2638</name>
</gene>
<dbReference type="EMBL" id="LR536450">
    <property type="protein sequence ID" value="VFU09525.1"/>
    <property type="molecule type" value="Genomic_DNA"/>
</dbReference>
<name>A0A4U8Z2G9_METTU</name>
<evidence type="ECO:0000313" key="2">
    <source>
        <dbReference type="EMBL" id="VFU09525.1"/>
    </source>
</evidence>
<protein>
    <submittedName>
        <fullName evidence="2">Uncharacterized protein</fullName>
    </submittedName>
</protein>
<dbReference type="KEGG" id="mtun:MTUNDRAET4_2638"/>
<dbReference type="AlphaFoldDB" id="A0A4U8Z2G9"/>
<reference evidence="2 3" key="1">
    <citation type="submission" date="2019-03" db="EMBL/GenBank/DDBJ databases">
        <authorList>
            <person name="Kox A.R. M."/>
        </authorList>
    </citation>
    <scope>NUCLEOTIDE SEQUENCE [LARGE SCALE GENOMIC DNA]</scope>
    <source>
        <strain evidence="2">MTUNDRAET4 annotated genome</strain>
    </source>
</reference>
<feature type="compositionally biased region" description="Polar residues" evidence="1">
    <location>
        <begin position="112"/>
        <end position="121"/>
    </location>
</feature>
<feature type="region of interest" description="Disordered" evidence="1">
    <location>
        <begin position="59"/>
        <end position="126"/>
    </location>
</feature>
<organism evidence="2 3">
    <name type="scientific">Methylocella tundrae</name>
    <dbReference type="NCBI Taxonomy" id="227605"/>
    <lineage>
        <taxon>Bacteria</taxon>
        <taxon>Pseudomonadati</taxon>
        <taxon>Pseudomonadota</taxon>
        <taxon>Alphaproteobacteria</taxon>
        <taxon>Hyphomicrobiales</taxon>
        <taxon>Beijerinckiaceae</taxon>
        <taxon>Methylocella</taxon>
    </lineage>
</organism>
<sequence length="267" mass="28122">MIIAAARLISPWPGRNARIEPLSSESARSAAAATAASIRSPGFRPIYLVTIGKARPSLRMTGASSRSAATRAPSSVADMTRMRKSSRSADAASRQSASERSASRERSWNSSKMTSPTSASAGSPRIIRAKTPSVTISMRVLLETCVCERTLSPMVSPTRSPSVEAMRSAAARAAMRRGSSMMIFWARSQGSLRRTSGTRVVLPAPGGATRTAFGRAARWARSSSRTMSMGSASGLGMAVLIAVWRAADKSVAIAAQHWSMRGASSAS</sequence>
<evidence type="ECO:0000256" key="1">
    <source>
        <dbReference type="SAM" id="MobiDB-lite"/>
    </source>
</evidence>
<accession>A0A4U8Z2G9</accession>
<feature type="compositionally biased region" description="Low complexity" evidence="1">
    <location>
        <begin position="88"/>
        <end position="100"/>
    </location>
</feature>
<proteinExistence type="predicted"/>